<keyword evidence="5" id="KW-0406">Ion transport</keyword>
<dbReference type="GO" id="GO:0052851">
    <property type="term" value="F:ferric-chelate reductase (NADPH) activity"/>
    <property type="evidence" value="ECO:0007669"/>
    <property type="project" value="TreeGrafter"/>
</dbReference>
<accession>A0A8P4GG75</accession>
<dbReference type="InterPro" id="IPR036291">
    <property type="entry name" value="NAD(P)-bd_dom_sf"/>
</dbReference>
<dbReference type="GO" id="GO:0005886">
    <property type="term" value="C:plasma membrane"/>
    <property type="evidence" value="ECO:0007669"/>
    <property type="project" value="TreeGrafter"/>
</dbReference>
<feature type="domain" description="Pyrroline-5-carboxylate reductase catalytic N-terminal" evidence="16">
    <location>
        <begin position="27"/>
        <end position="111"/>
    </location>
</feature>
<evidence type="ECO:0000256" key="4">
    <source>
        <dbReference type="ARBA" id="ARBA00007729"/>
    </source>
</evidence>
<feature type="transmembrane region" description="Helical" evidence="14">
    <location>
        <begin position="306"/>
        <end position="329"/>
    </location>
</feature>
<dbReference type="Ensembl" id="ENSDLAT00005081166.1">
    <property type="protein sequence ID" value="ENSDLAP00005075913.1"/>
    <property type="gene ID" value="ENSDLAG00005009426.2"/>
</dbReference>
<dbReference type="GO" id="GO:0008823">
    <property type="term" value="F:cupric reductase (NADH) activity"/>
    <property type="evidence" value="ECO:0007669"/>
    <property type="project" value="TreeGrafter"/>
</dbReference>
<keyword evidence="9" id="KW-0560">Oxidoreductase</keyword>
<dbReference type="Gene3D" id="3.40.50.720">
    <property type="entry name" value="NAD(P)-binding Rossmann-like Domain"/>
    <property type="match status" value="1"/>
</dbReference>
<comment type="similarity">
    <text evidence="4">Belongs to the STEAP family.</text>
</comment>
<dbReference type="Pfam" id="PF03807">
    <property type="entry name" value="F420_oxidored"/>
    <property type="match status" value="1"/>
</dbReference>
<sequence length="355" mass="40341">MSKEVKPESVSLCPLGMTAAPEQELLCIFGTGDFGRSLGQRLLQTGYRVVYGSRRPHSCGPLPQGAQVMSHEAAAQSAGVIFLCVHRENYDFLETLVTQLKGKVLVDVSNNLKKNVYPEANAEYLQRLIPGAHVVKAFNTLSAWSLQNGPSDASRQLYRGTKYKRFPDWLDRWMLCRKQLGLLALGFASLHVLYTLIIPIRYYVRFRIAESTISKIKENQTSVFDTTMAWRVDSYYAMGILGFGLYLLLGISSLPSVSNALSWREFSFIQSKLGYLTLFFCTFHTYLYGWDKFLRPSYYKWYTPPGYMLCLVVPSVVMALKLVILLPCVDRSLTRIRRGWERTDPEGDSKKSLLT</sequence>
<evidence type="ECO:0000259" key="16">
    <source>
        <dbReference type="Pfam" id="PF03807"/>
    </source>
</evidence>
<protein>
    <submittedName>
        <fullName evidence="17">STEAP family member 4</fullName>
    </submittedName>
</protein>
<keyword evidence="11 14" id="KW-0472">Membrane</keyword>
<feature type="transmembrane region" description="Helical" evidence="14">
    <location>
        <begin position="180"/>
        <end position="204"/>
    </location>
</feature>
<comment type="catalytic activity">
    <reaction evidence="12">
        <text>2 Cu(+) + NADP(+) + H(+) = 2 Cu(2+) + NADPH</text>
        <dbReference type="Rhea" id="RHEA:71771"/>
        <dbReference type="ChEBI" id="CHEBI:15378"/>
        <dbReference type="ChEBI" id="CHEBI:29036"/>
        <dbReference type="ChEBI" id="CHEBI:49552"/>
        <dbReference type="ChEBI" id="CHEBI:57783"/>
        <dbReference type="ChEBI" id="CHEBI:58349"/>
    </reaction>
    <physiologicalReaction direction="right-to-left" evidence="12">
        <dbReference type="Rhea" id="RHEA:71773"/>
    </physiologicalReaction>
</comment>
<organism evidence="17 18">
    <name type="scientific">Dicentrarchus labrax</name>
    <name type="common">European seabass</name>
    <name type="synonym">Morone labrax</name>
    <dbReference type="NCBI Taxonomy" id="13489"/>
    <lineage>
        <taxon>Eukaryota</taxon>
        <taxon>Metazoa</taxon>
        <taxon>Chordata</taxon>
        <taxon>Craniata</taxon>
        <taxon>Vertebrata</taxon>
        <taxon>Euteleostomi</taxon>
        <taxon>Actinopterygii</taxon>
        <taxon>Neopterygii</taxon>
        <taxon>Teleostei</taxon>
        <taxon>Neoteleostei</taxon>
        <taxon>Acanthomorphata</taxon>
        <taxon>Eupercaria</taxon>
        <taxon>Moronidae</taxon>
        <taxon>Dicentrarchus</taxon>
    </lineage>
</organism>
<evidence type="ECO:0000256" key="1">
    <source>
        <dbReference type="ARBA" id="ARBA00001970"/>
    </source>
</evidence>
<dbReference type="Proteomes" id="UP000694389">
    <property type="component" value="Unassembled WGS sequence"/>
</dbReference>
<keyword evidence="5" id="KW-0408">Iron</keyword>
<reference evidence="17" key="1">
    <citation type="submission" date="2025-08" db="UniProtKB">
        <authorList>
            <consortium name="Ensembl"/>
        </authorList>
    </citation>
    <scope>IDENTIFICATION</scope>
</reference>
<comment type="cofactor">
    <cofactor evidence="2">
        <name>FAD</name>
        <dbReference type="ChEBI" id="CHEBI:57692"/>
    </cofactor>
</comment>
<dbReference type="InterPro" id="IPR013130">
    <property type="entry name" value="Fe3_Rdtase_TM_dom"/>
</dbReference>
<evidence type="ECO:0000256" key="6">
    <source>
        <dbReference type="ARBA" id="ARBA00022692"/>
    </source>
</evidence>
<evidence type="ECO:0000256" key="12">
    <source>
        <dbReference type="ARBA" id="ARBA00048958"/>
    </source>
</evidence>
<evidence type="ECO:0000259" key="15">
    <source>
        <dbReference type="Pfam" id="PF01794"/>
    </source>
</evidence>
<dbReference type="PANTHER" id="PTHR14239:SF5">
    <property type="entry name" value="METALLOREDUCTASE STEAP4"/>
    <property type="match status" value="1"/>
</dbReference>
<keyword evidence="8 14" id="KW-1133">Transmembrane helix</keyword>
<keyword evidence="5" id="KW-0410">Iron transport</keyword>
<dbReference type="Pfam" id="PF01794">
    <property type="entry name" value="Ferric_reduct"/>
    <property type="match status" value="1"/>
</dbReference>
<dbReference type="GeneTree" id="ENSGT00390000008042"/>
<evidence type="ECO:0000256" key="11">
    <source>
        <dbReference type="ARBA" id="ARBA00023136"/>
    </source>
</evidence>
<keyword evidence="7" id="KW-0967">Endosome</keyword>
<keyword evidence="18" id="KW-1185">Reference proteome</keyword>
<dbReference type="GO" id="GO:0006826">
    <property type="term" value="P:iron ion transport"/>
    <property type="evidence" value="ECO:0007669"/>
    <property type="project" value="UniProtKB-KW"/>
</dbReference>
<dbReference type="SUPFAM" id="SSF51735">
    <property type="entry name" value="NAD(P)-binding Rossmann-fold domains"/>
    <property type="match status" value="1"/>
</dbReference>
<evidence type="ECO:0000313" key="18">
    <source>
        <dbReference type="Proteomes" id="UP000694389"/>
    </source>
</evidence>
<dbReference type="AlphaFoldDB" id="A0A8P4GG75"/>
<evidence type="ECO:0000256" key="5">
    <source>
        <dbReference type="ARBA" id="ARBA00022496"/>
    </source>
</evidence>
<comment type="cofactor">
    <cofactor evidence="1">
        <name>heme b</name>
        <dbReference type="ChEBI" id="CHEBI:60344"/>
    </cofactor>
</comment>
<proteinExistence type="inferred from homology"/>
<evidence type="ECO:0000256" key="7">
    <source>
        <dbReference type="ARBA" id="ARBA00022753"/>
    </source>
</evidence>
<evidence type="ECO:0000256" key="9">
    <source>
        <dbReference type="ARBA" id="ARBA00023002"/>
    </source>
</evidence>
<evidence type="ECO:0000256" key="8">
    <source>
        <dbReference type="ARBA" id="ARBA00022989"/>
    </source>
</evidence>
<dbReference type="GO" id="GO:0015677">
    <property type="term" value="P:copper ion import"/>
    <property type="evidence" value="ECO:0007669"/>
    <property type="project" value="TreeGrafter"/>
</dbReference>
<dbReference type="GO" id="GO:0010008">
    <property type="term" value="C:endosome membrane"/>
    <property type="evidence" value="ECO:0007669"/>
    <property type="project" value="UniProtKB-SubCell"/>
</dbReference>
<evidence type="ECO:0000256" key="3">
    <source>
        <dbReference type="ARBA" id="ARBA00004337"/>
    </source>
</evidence>
<comment type="subcellular location">
    <subcellularLocation>
        <location evidence="3">Endosome membrane</location>
        <topology evidence="3">Multi-pass membrane protein</topology>
    </subcellularLocation>
</comment>
<keyword evidence="5" id="KW-0813">Transport</keyword>
<feature type="transmembrane region" description="Helical" evidence="14">
    <location>
        <begin position="235"/>
        <end position="261"/>
    </location>
</feature>
<dbReference type="InterPro" id="IPR051267">
    <property type="entry name" value="STEAP_metalloreductase"/>
</dbReference>
<keyword evidence="10" id="KW-0186">Copper</keyword>
<dbReference type="PANTHER" id="PTHR14239">
    <property type="entry name" value="DUDULIN-RELATED"/>
    <property type="match status" value="1"/>
</dbReference>
<comment type="catalytic activity">
    <reaction evidence="13">
        <text>2 Fe(2+) + NADP(+) + H(+) = 2 Fe(3+) + NADPH</text>
        <dbReference type="Rhea" id="RHEA:71767"/>
        <dbReference type="ChEBI" id="CHEBI:15378"/>
        <dbReference type="ChEBI" id="CHEBI:29033"/>
        <dbReference type="ChEBI" id="CHEBI:29034"/>
        <dbReference type="ChEBI" id="CHEBI:57783"/>
        <dbReference type="ChEBI" id="CHEBI:58349"/>
    </reaction>
    <physiologicalReaction direction="right-to-left" evidence="13">
        <dbReference type="Rhea" id="RHEA:71769"/>
    </physiologicalReaction>
</comment>
<feature type="domain" description="Ferric oxidoreductase" evidence="15">
    <location>
        <begin position="170"/>
        <end position="270"/>
    </location>
</feature>
<evidence type="ECO:0000313" key="17">
    <source>
        <dbReference type="Ensembl" id="ENSDLAP00005075913.1"/>
    </source>
</evidence>
<dbReference type="InterPro" id="IPR028939">
    <property type="entry name" value="P5C_Rdtase_cat_N"/>
</dbReference>
<feature type="transmembrane region" description="Helical" evidence="14">
    <location>
        <begin position="273"/>
        <end position="290"/>
    </location>
</feature>
<evidence type="ECO:0000256" key="10">
    <source>
        <dbReference type="ARBA" id="ARBA00023008"/>
    </source>
</evidence>
<gene>
    <name evidence="17" type="primary">LOC127366687</name>
</gene>
<reference evidence="17" key="2">
    <citation type="submission" date="2025-09" db="UniProtKB">
        <authorList>
            <consortium name="Ensembl"/>
        </authorList>
    </citation>
    <scope>IDENTIFICATION</scope>
</reference>
<keyword evidence="6 14" id="KW-0812">Transmembrane</keyword>
<evidence type="ECO:0000256" key="13">
    <source>
        <dbReference type="ARBA" id="ARBA00049387"/>
    </source>
</evidence>
<evidence type="ECO:0000256" key="2">
    <source>
        <dbReference type="ARBA" id="ARBA00001974"/>
    </source>
</evidence>
<evidence type="ECO:0000256" key="14">
    <source>
        <dbReference type="SAM" id="Phobius"/>
    </source>
</evidence>
<name>A0A8P4GG75_DICLA</name>